<dbReference type="InterPro" id="IPR002618">
    <property type="entry name" value="UDPGP_fam"/>
</dbReference>
<dbReference type="GO" id="GO:0051748">
    <property type="term" value="F:UTP-monosaccharide-1-phosphate uridylyltransferase activity"/>
    <property type="evidence" value="ECO:0007669"/>
    <property type="project" value="UniProtKB-EC"/>
</dbReference>
<reference evidence="8" key="2">
    <citation type="submission" date="2023-05" db="EMBL/GenBank/DDBJ databases">
        <authorList>
            <person name="Schelkunov M.I."/>
        </authorList>
    </citation>
    <scope>NUCLEOTIDE SEQUENCE</scope>
    <source>
        <strain evidence="8">Hsosn_3</strain>
        <tissue evidence="8">Leaf</tissue>
    </source>
</reference>
<dbReference type="Gene3D" id="2.160.10.30">
    <property type="match status" value="1"/>
</dbReference>
<dbReference type="InterPro" id="IPR029044">
    <property type="entry name" value="Nucleotide-diphossugar_trans"/>
</dbReference>
<evidence type="ECO:0000313" key="8">
    <source>
        <dbReference type="EMBL" id="KAK1371196.1"/>
    </source>
</evidence>
<dbReference type="Pfam" id="PF01704">
    <property type="entry name" value="UDPGP"/>
    <property type="match status" value="1"/>
</dbReference>
<keyword evidence="3" id="KW-0808">Transferase</keyword>
<dbReference type="FunFam" id="2.160.10.30:FF:000001">
    <property type="entry name" value="UDP-sugar pyrophosphorylase"/>
    <property type="match status" value="1"/>
</dbReference>
<gene>
    <name evidence="8" type="ORF">POM88_037288</name>
</gene>
<evidence type="ECO:0000256" key="3">
    <source>
        <dbReference type="ARBA" id="ARBA00022679"/>
    </source>
</evidence>
<accession>A0AAD8HQ23</accession>
<dbReference type="GO" id="GO:0003977">
    <property type="term" value="F:UDP-N-acetylglucosamine diphosphorylase activity"/>
    <property type="evidence" value="ECO:0007669"/>
    <property type="project" value="TreeGrafter"/>
</dbReference>
<comment type="catalytic activity">
    <reaction evidence="7">
        <text>a monosaccharide 1-phosphate + UTP + H(+) = a UDP-monosaccharide + diphosphate</text>
        <dbReference type="Rhea" id="RHEA:13205"/>
        <dbReference type="ChEBI" id="CHEBI:15378"/>
        <dbReference type="ChEBI" id="CHEBI:33019"/>
        <dbReference type="ChEBI" id="CHEBI:46398"/>
        <dbReference type="ChEBI" id="CHEBI:140358"/>
        <dbReference type="ChEBI" id="CHEBI:140359"/>
        <dbReference type="EC" id="2.7.7.64"/>
    </reaction>
</comment>
<organism evidence="8 9">
    <name type="scientific">Heracleum sosnowskyi</name>
    <dbReference type="NCBI Taxonomy" id="360622"/>
    <lineage>
        <taxon>Eukaryota</taxon>
        <taxon>Viridiplantae</taxon>
        <taxon>Streptophyta</taxon>
        <taxon>Embryophyta</taxon>
        <taxon>Tracheophyta</taxon>
        <taxon>Spermatophyta</taxon>
        <taxon>Magnoliopsida</taxon>
        <taxon>eudicotyledons</taxon>
        <taxon>Gunneridae</taxon>
        <taxon>Pentapetalae</taxon>
        <taxon>asterids</taxon>
        <taxon>campanulids</taxon>
        <taxon>Apiales</taxon>
        <taxon>Apiaceae</taxon>
        <taxon>Apioideae</taxon>
        <taxon>apioid superclade</taxon>
        <taxon>Tordylieae</taxon>
        <taxon>Tordyliinae</taxon>
        <taxon>Heracleum</taxon>
    </lineage>
</organism>
<evidence type="ECO:0000313" key="9">
    <source>
        <dbReference type="Proteomes" id="UP001237642"/>
    </source>
</evidence>
<keyword evidence="4" id="KW-0548">Nucleotidyltransferase</keyword>
<dbReference type="SUPFAM" id="SSF53448">
    <property type="entry name" value="Nucleotide-diphospho-sugar transferases"/>
    <property type="match status" value="1"/>
</dbReference>
<dbReference type="Proteomes" id="UP001237642">
    <property type="component" value="Unassembled WGS sequence"/>
</dbReference>
<evidence type="ECO:0000256" key="4">
    <source>
        <dbReference type="ARBA" id="ARBA00022695"/>
    </source>
</evidence>
<name>A0AAD8HQ23_9APIA</name>
<reference evidence="8" key="1">
    <citation type="submission" date="2023-02" db="EMBL/GenBank/DDBJ databases">
        <title>Genome of toxic invasive species Heracleum sosnowskyi carries increased number of genes despite the absence of recent whole-genome duplications.</title>
        <authorList>
            <person name="Schelkunov M."/>
            <person name="Shtratnikova V."/>
            <person name="Makarenko M."/>
            <person name="Klepikova A."/>
            <person name="Omelchenko D."/>
            <person name="Novikova G."/>
            <person name="Obukhova E."/>
            <person name="Bogdanov V."/>
            <person name="Penin A."/>
            <person name="Logacheva M."/>
        </authorList>
    </citation>
    <scope>NUCLEOTIDE SEQUENCE</scope>
    <source>
        <strain evidence="8">Hsosn_3</strain>
        <tissue evidence="8">Leaf</tissue>
    </source>
</reference>
<dbReference type="EC" id="2.7.7.64" evidence="6"/>
<dbReference type="GO" id="GO:0006048">
    <property type="term" value="P:UDP-N-acetylglucosamine biosynthetic process"/>
    <property type="evidence" value="ECO:0007669"/>
    <property type="project" value="TreeGrafter"/>
</dbReference>
<proteinExistence type="inferred from homology"/>
<comment type="cofactor">
    <cofactor evidence="1">
        <name>Mn(2+)</name>
        <dbReference type="ChEBI" id="CHEBI:29035"/>
    </cofactor>
</comment>
<dbReference type="AlphaFoldDB" id="A0AAD8HQ23"/>
<evidence type="ECO:0000256" key="6">
    <source>
        <dbReference type="ARBA" id="ARBA00039080"/>
    </source>
</evidence>
<dbReference type="PANTHER" id="PTHR11952">
    <property type="entry name" value="UDP- GLUCOSE PYROPHOSPHORYLASE"/>
    <property type="match status" value="1"/>
</dbReference>
<comment type="caution">
    <text evidence="8">The sequence shown here is derived from an EMBL/GenBank/DDBJ whole genome shotgun (WGS) entry which is preliminary data.</text>
</comment>
<dbReference type="CDD" id="cd06424">
    <property type="entry name" value="UGGPase"/>
    <property type="match status" value="1"/>
</dbReference>
<sequence length="624" mass="68841">MASTPVESKLSNLSINGDLLASAPNLRNNLSLLSPQQIDLAKMLLEKNQSHLFKHWPDPGVDDDKKLAFFDQVNRLDASYPGGLASYIETAKGLLADSKAGKNPFDGFAPSVPSGEVLTFGEDNFIQFEETGIKEAQNAAFVLVAGGLGERLGYNGIKVALPSESTTDTCFLQRYIESILALQDASYRSMQGEFKRDIPFAIMTSDDTHSRTLELLKTNNYFGMNPKQVHLLKQEKVACLDDNDARLAVDPQNAFTIQTKPHGHGDVHALLYSSGLLKEWHDAGLRWVLFFQDTNGLLFKAIPASLGVSATKKYHVNSLAVPRKAKEAIGGITKLTHSDGRTMVINVEYNQLDPLLRASGYPDGDVNDETGFSPFPGNINQLILELGPYIEELTKTRGAIKEFVNPKYKDSTKTAFKSSTRLECMMQDYPKTLPPSARVGFTVMDAWLAYAPVKNNPEDAAKVPKGNPYHSATSGEMAIYKANSLVLRKVGVEVDDPVRQVFNGQEVEVWPRIAWKPDWALTFGEIKKKVSGKCSISQKSTMVINGRNIFLEDLSLDGALVIGCIDDAEVKVGGSVQNKGWTIENVDFKDASEPEKVRIRGFKINKIEQLEKNYSEPGKFSLKP</sequence>
<dbReference type="Gene3D" id="3.90.550.10">
    <property type="entry name" value="Spore Coat Polysaccharide Biosynthesis Protein SpsA, Chain A"/>
    <property type="match status" value="1"/>
</dbReference>
<keyword evidence="9" id="KW-1185">Reference proteome</keyword>
<dbReference type="FunFam" id="3.90.550.10:FF:000091">
    <property type="entry name" value="UDP-sugar pyrophosphorylase"/>
    <property type="match status" value="1"/>
</dbReference>
<dbReference type="PANTHER" id="PTHR11952:SF9">
    <property type="entry name" value="UDP-SUGAR PYROPHOSPHORYLASE"/>
    <property type="match status" value="1"/>
</dbReference>
<evidence type="ECO:0000256" key="1">
    <source>
        <dbReference type="ARBA" id="ARBA00001936"/>
    </source>
</evidence>
<protein>
    <recommendedName>
        <fullName evidence="6">UTP-monosaccharide-1-phosphate uridylyltransferase</fullName>
        <ecNumber evidence="6">2.7.7.64</ecNumber>
    </recommendedName>
</protein>
<dbReference type="EMBL" id="JAUIZM010000008">
    <property type="protein sequence ID" value="KAK1371196.1"/>
    <property type="molecule type" value="Genomic_DNA"/>
</dbReference>
<comment type="cofactor">
    <cofactor evidence="2">
        <name>Mg(2+)</name>
        <dbReference type="ChEBI" id="CHEBI:18420"/>
    </cofactor>
</comment>
<evidence type="ECO:0000256" key="7">
    <source>
        <dbReference type="ARBA" id="ARBA00048259"/>
    </source>
</evidence>
<evidence type="ECO:0000256" key="5">
    <source>
        <dbReference type="ARBA" id="ARBA00038047"/>
    </source>
</evidence>
<evidence type="ECO:0000256" key="2">
    <source>
        <dbReference type="ARBA" id="ARBA00001946"/>
    </source>
</evidence>
<dbReference type="InterPro" id="IPR039741">
    <property type="entry name" value="UDP-sugar_pyrophosphorylase"/>
</dbReference>
<comment type="similarity">
    <text evidence="5">Belongs to the USP family.</text>
</comment>